<organism evidence="2 3">
    <name type="scientific">Paractinoplanes bogorensis</name>
    <dbReference type="NCBI Taxonomy" id="1610840"/>
    <lineage>
        <taxon>Bacteria</taxon>
        <taxon>Bacillati</taxon>
        <taxon>Actinomycetota</taxon>
        <taxon>Actinomycetes</taxon>
        <taxon>Micromonosporales</taxon>
        <taxon>Micromonosporaceae</taxon>
        <taxon>Paractinoplanes</taxon>
    </lineage>
</organism>
<evidence type="ECO:0000256" key="1">
    <source>
        <dbReference type="SAM" id="MobiDB-lite"/>
    </source>
</evidence>
<dbReference type="EMBL" id="JAHKKG010000009">
    <property type="protein sequence ID" value="MBU2667399.1"/>
    <property type="molecule type" value="Genomic_DNA"/>
</dbReference>
<dbReference type="RefSeq" id="WP_215791668.1">
    <property type="nucleotide sequence ID" value="NZ_JAHKKG010000009.1"/>
</dbReference>
<feature type="region of interest" description="Disordered" evidence="1">
    <location>
        <begin position="79"/>
        <end position="119"/>
    </location>
</feature>
<keyword evidence="3" id="KW-1185">Reference proteome</keyword>
<reference evidence="2 3" key="1">
    <citation type="submission" date="2021-06" db="EMBL/GenBank/DDBJ databases">
        <title>Actinoplanes lichenicola sp. nov., and Actinoplanes ovalisporus sp. nov., isolated from lichen in Thailand.</title>
        <authorList>
            <person name="Saeng-In P."/>
            <person name="Kanchanasin P."/>
            <person name="Yuki M."/>
            <person name="Kudo T."/>
            <person name="Ohkuma M."/>
            <person name="Phongsopitanun W."/>
            <person name="Tanasupawat S."/>
        </authorList>
    </citation>
    <scope>NUCLEOTIDE SEQUENCE [LARGE SCALE GENOMIC DNA]</scope>
    <source>
        <strain evidence="2 3">NBRC 110975</strain>
    </source>
</reference>
<dbReference type="Proteomes" id="UP001519654">
    <property type="component" value="Unassembled WGS sequence"/>
</dbReference>
<protein>
    <submittedName>
        <fullName evidence="2">Uncharacterized protein</fullName>
    </submittedName>
</protein>
<sequence>MPRSVEEILQHADELARKFEEAEPADSDGPRAEALAAIHRAYLSYTQALAVLAEAIRAARIIGVSWKAIGTLVGTSGEAARQRYGGGGQPFQALPRQRGRGDVAESSNHETKAGQPSQK</sequence>
<evidence type="ECO:0000313" key="3">
    <source>
        <dbReference type="Proteomes" id="UP001519654"/>
    </source>
</evidence>
<evidence type="ECO:0000313" key="2">
    <source>
        <dbReference type="EMBL" id="MBU2667399.1"/>
    </source>
</evidence>
<proteinExistence type="predicted"/>
<accession>A0ABS5YXF8</accession>
<feature type="compositionally biased region" description="Basic and acidic residues" evidence="1">
    <location>
        <begin position="99"/>
        <end position="112"/>
    </location>
</feature>
<gene>
    <name evidence="2" type="ORF">KOI35_28195</name>
</gene>
<name>A0ABS5YXF8_9ACTN</name>
<comment type="caution">
    <text evidence="2">The sequence shown here is derived from an EMBL/GenBank/DDBJ whole genome shotgun (WGS) entry which is preliminary data.</text>
</comment>